<dbReference type="PANTHER" id="PTHR42852">
    <property type="entry name" value="THIOL:DISULFIDE INTERCHANGE PROTEIN DSBE"/>
    <property type="match status" value="1"/>
</dbReference>
<dbReference type="PROSITE" id="PS51352">
    <property type="entry name" value="THIOREDOXIN_2"/>
    <property type="match status" value="1"/>
</dbReference>
<dbReference type="InterPro" id="IPR000866">
    <property type="entry name" value="AhpC/TSA"/>
</dbReference>
<accession>A0A2P8G292</accession>
<gene>
    <name evidence="3" type="ORF">CLV42_10812</name>
</gene>
<feature type="signal peptide" evidence="1">
    <location>
        <begin position="1"/>
        <end position="24"/>
    </location>
</feature>
<dbReference type="InterPro" id="IPR017801">
    <property type="entry name" value="DUF3738"/>
</dbReference>
<feature type="domain" description="Thioredoxin" evidence="2">
    <location>
        <begin position="29"/>
        <end position="168"/>
    </location>
</feature>
<keyword evidence="1" id="KW-0732">Signal</keyword>
<dbReference type="PANTHER" id="PTHR42852:SF13">
    <property type="entry name" value="PROTEIN DIPZ"/>
    <property type="match status" value="1"/>
</dbReference>
<dbReference type="InterPro" id="IPR050553">
    <property type="entry name" value="Thioredoxin_ResA/DsbE_sf"/>
</dbReference>
<evidence type="ECO:0000313" key="4">
    <source>
        <dbReference type="Proteomes" id="UP000240978"/>
    </source>
</evidence>
<protein>
    <submittedName>
        <fullName evidence="3">Uncharacterized protein (TIGR03435 family)</fullName>
    </submittedName>
</protein>
<dbReference type="CDD" id="cd02966">
    <property type="entry name" value="TlpA_like_family"/>
    <property type="match status" value="1"/>
</dbReference>
<dbReference type="GO" id="GO:0016209">
    <property type="term" value="F:antioxidant activity"/>
    <property type="evidence" value="ECO:0007669"/>
    <property type="project" value="InterPro"/>
</dbReference>
<dbReference type="RefSeq" id="WP_106603568.1">
    <property type="nucleotide sequence ID" value="NZ_PYGK01000008.1"/>
</dbReference>
<dbReference type="Pfam" id="PF12543">
    <property type="entry name" value="DUF3738"/>
    <property type="match status" value="1"/>
</dbReference>
<comment type="caution">
    <text evidence="3">The sequence shown here is derived from an EMBL/GenBank/DDBJ whole genome shotgun (WGS) entry which is preliminary data.</text>
</comment>
<dbReference type="EMBL" id="PYGK01000008">
    <property type="protein sequence ID" value="PSL28093.1"/>
    <property type="molecule type" value="Genomic_DNA"/>
</dbReference>
<dbReference type="SUPFAM" id="SSF52833">
    <property type="entry name" value="Thioredoxin-like"/>
    <property type="match status" value="1"/>
</dbReference>
<evidence type="ECO:0000313" key="3">
    <source>
        <dbReference type="EMBL" id="PSL28093.1"/>
    </source>
</evidence>
<feature type="chain" id="PRO_5015155009" evidence="1">
    <location>
        <begin position="25"/>
        <end position="433"/>
    </location>
</feature>
<name>A0A2P8G292_9BACT</name>
<sequence length="433" mass="49719">MKYKVLSFMFSLFCFFGVIGHVLADNGFPEIGKKIETFNFKNIKYYKHRSIPIDSFKGKWLILDVWDKHCTTCIASLPKMDSLQNKFSDEIQIVMVAPPDVENEKIYDRFREKMKLNLPGAFEDSIYERFDIAALPFIIVVDPGGIVKAVTYRVNFDDINDFLQGRTPVLPRIYGKTEQDKIHSRYDSKIPYLINGNGGAEDHILYRSLLTITDKPTEGFPSRIGLDKYGKFELLGVDLNFLYMYAFIGRYPHWGPRDSLYGKFSPRVEWQPVDPSYSSQNEKGGEKFYCYSLIAPKEKGDKAYLMRVMQNDLMNYFGYSAYIEKKKMPYWRLVASKDAPSKLKATGGAYYVTPGKVATGVTVRNYPMKNFIILLPNDGTPIIDETDISGNIDITLDCIMTDFNQVKKELNIHGLDLIRGEREMEVLIVKCSN</sequence>
<dbReference type="InterPro" id="IPR036249">
    <property type="entry name" value="Thioredoxin-like_sf"/>
</dbReference>
<dbReference type="InterPro" id="IPR013766">
    <property type="entry name" value="Thioredoxin_domain"/>
</dbReference>
<dbReference type="Pfam" id="PF00578">
    <property type="entry name" value="AhpC-TSA"/>
    <property type="match status" value="1"/>
</dbReference>
<evidence type="ECO:0000259" key="2">
    <source>
        <dbReference type="PROSITE" id="PS51352"/>
    </source>
</evidence>
<dbReference type="OrthoDB" id="793244at2"/>
<keyword evidence="4" id="KW-1185">Reference proteome</keyword>
<dbReference type="GO" id="GO:0016491">
    <property type="term" value="F:oxidoreductase activity"/>
    <property type="evidence" value="ECO:0007669"/>
    <property type="project" value="InterPro"/>
</dbReference>
<dbReference type="Gene3D" id="3.40.30.10">
    <property type="entry name" value="Glutaredoxin"/>
    <property type="match status" value="1"/>
</dbReference>
<proteinExistence type="predicted"/>
<dbReference type="Proteomes" id="UP000240978">
    <property type="component" value="Unassembled WGS sequence"/>
</dbReference>
<evidence type="ECO:0000256" key="1">
    <source>
        <dbReference type="SAM" id="SignalP"/>
    </source>
</evidence>
<reference evidence="3 4" key="1">
    <citation type="submission" date="2018-03" db="EMBL/GenBank/DDBJ databases">
        <title>Genomic Encyclopedia of Archaeal and Bacterial Type Strains, Phase II (KMG-II): from individual species to whole genera.</title>
        <authorList>
            <person name="Goeker M."/>
        </authorList>
    </citation>
    <scope>NUCLEOTIDE SEQUENCE [LARGE SCALE GENOMIC DNA]</scope>
    <source>
        <strain evidence="3 4">DSM 18107</strain>
    </source>
</reference>
<dbReference type="AlphaFoldDB" id="A0A2P8G292"/>
<organism evidence="3 4">
    <name type="scientific">Chitinophaga ginsengisoli</name>
    <dbReference type="NCBI Taxonomy" id="363837"/>
    <lineage>
        <taxon>Bacteria</taxon>
        <taxon>Pseudomonadati</taxon>
        <taxon>Bacteroidota</taxon>
        <taxon>Chitinophagia</taxon>
        <taxon>Chitinophagales</taxon>
        <taxon>Chitinophagaceae</taxon>
        <taxon>Chitinophaga</taxon>
    </lineage>
</organism>